<dbReference type="Proteomes" id="UP001283361">
    <property type="component" value="Unassembled WGS sequence"/>
</dbReference>
<reference evidence="3" key="1">
    <citation type="journal article" date="2023" name="G3 (Bethesda)">
        <title>A reference genome for the long-term kleptoplast-retaining sea slug Elysia crispata morphotype clarki.</title>
        <authorList>
            <person name="Eastman K.E."/>
            <person name="Pendleton A.L."/>
            <person name="Shaikh M.A."/>
            <person name="Suttiyut T."/>
            <person name="Ogas R."/>
            <person name="Tomko P."/>
            <person name="Gavelis G."/>
            <person name="Widhalm J.R."/>
            <person name="Wisecaver J.H."/>
        </authorList>
    </citation>
    <scope>NUCLEOTIDE SEQUENCE</scope>
    <source>
        <strain evidence="3">ECLA1</strain>
    </source>
</reference>
<proteinExistence type="predicted"/>
<feature type="chain" id="PRO_5042189267" evidence="2">
    <location>
        <begin position="22"/>
        <end position="407"/>
    </location>
</feature>
<dbReference type="EMBL" id="JAWDGP010002312">
    <property type="protein sequence ID" value="KAK3784090.1"/>
    <property type="molecule type" value="Genomic_DNA"/>
</dbReference>
<accession>A0AAE1AAS9</accession>
<name>A0AAE1AAS9_9GAST</name>
<evidence type="ECO:0000313" key="3">
    <source>
        <dbReference type="EMBL" id="KAK3784090.1"/>
    </source>
</evidence>
<gene>
    <name evidence="3" type="ORF">RRG08_060517</name>
</gene>
<feature type="region of interest" description="Disordered" evidence="1">
    <location>
        <begin position="36"/>
        <end position="176"/>
    </location>
</feature>
<organism evidence="3 4">
    <name type="scientific">Elysia crispata</name>
    <name type="common">lettuce slug</name>
    <dbReference type="NCBI Taxonomy" id="231223"/>
    <lineage>
        <taxon>Eukaryota</taxon>
        <taxon>Metazoa</taxon>
        <taxon>Spiralia</taxon>
        <taxon>Lophotrochozoa</taxon>
        <taxon>Mollusca</taxon>
        <taxon>Gastropoda</taxon>
        <taxon>Heterobranchia</taxon>
        <taxon>Euthyneura</taxon>
        <taxon>Panpulmonata</taxon>
        <taxon>Sacoglossa</taxon>
        <taxon>Placobranchoidea</taxon>
        <taxon>Plakobranchidae</taxon>
        <taxon>Elysia</taxon>
    </lineage>
</organism>
<keyword evidence="4" id="KW-1185">Reference proteome</keyword>
<dbReference type="AlphaFoldDB" id="A0AAE1AAS9"/>
<evidence type="ECO:0000256" key="1">
    <source>
        <dbReference type="SAM" id="MobiDB-lite"/>
    </source>
</evidence>
<sequence>MMYIYLRLCFVLILMVAPIASWPYYNGKNNADDNFSGEGEVLNADDNISGDGEVLNADDNTSGDGEVLNADDNTSGDGEVLNADDNTSGDGEVLNADDNTSGDGEVLNADDNTSGDGEVLNADDNTSGDGEVLNADDNTSGDGEVLNADDNTSGDGEVPNADDNTSGEVLDADDNVNGHSLFIDTDEKTKGDEDAKHSLSIFEKNIEIRKSLHEIFYKTTFKETIIFIKASFKSNHLLYIRGGNPNATGCTDSKEPKNDPCAIPIRNIFLGMNIDTYARDYQSEGDHYLSWAEREDHQSEEAKGTPAVLTTNDASQRNFCPLNKFGPDYWMVRFEVDCSSSYNGFFEVKGYYEGLMETDVTSSTCSGEGATNPPIHSSTGGHIARCGYMNVFTWGKPDCQILDIPPE</sequence>
<evidence type="ECO:0000313" key="4">
    <source>
        <dbReference type="Proteomes" id="UP001283361"/>
    </source>
</evidence>
<feature type="signal peptide" evidence="2">
    <location>
        <begin position="1"/>
        <end position="21"/>
    </location>
</feature>
<evidence type="ECO:0000256" key="2">
    <source>
        <dbReference type="SAM" id="SignalP"/>
    </source>
</evidence>
<protein>
    <submittedName>
        <fullName evidence="3">Uncharacterized protein</fullName>
    </submittedName>
</protein>
<comment type="caution">
    <text evidence="3">The sequence shown here is derived from an EMBL/GenBank/DDBJ whole genome shotgun (WGS) entry which is preliminary data.</text>
</comment>
<keyword evidence="2" id="KW-0732">Signal</keyword>